<dbReference type="AlphaFoldDB" id="A0A854A2E9"/>
<dbReference type="RefSeq" id="WP_073510028.1">
    <property type="nucleotide sequence ID" value="NZ_MPJD01000025.1"/>
</dbReference>
<evidence type="ECO:0000259" key="1">
    <source>
        <dbReference type="PROSITE" id="PS51464"/>
    </source>
</evidence>
<evidence type="ECO:0000313" key="2">
    <source>
        <dbReference type="EMBL" id="OKA20873.1"/>
    </source>
</evidence>
<organism evidence="2 3">
    <name type="scientific">Pseudomonas versuta</name>
    <dbReference type="NCBI Taxonomy" id="1788301"/>
    <lineage>
        <taxon>Bacteria</taxon>
        <taxon>Pseudomonadati</taxon>
        <taxon>Pseudomonadota</taxon>
        <taxon>Gammaproteobacteria</taxon>
        <taxon>Pseudomonadales</taxon>
        <taxon>Pseudomonadaceae</taxon>
        <taxon>Pseudomonas</taxon>
    </lineage>
</organism>
<dbReference type="InterPro" id="IPR001347">
    <property type="entry name" value="SIS_dom"/>
</dbReference>
<dbReference type="Pfam" id="PF01380">
    <property type="entry name" value="SIS"/>
    <property type="match status" value="1"/>
</dbReference>
<feature type="domain" description="SIS" evidence="1">
    <location>
        <begin position="36"/>
        <end position="169"/>
    </location>
</feature>
<dbReference type="PROSITE" id="PS51464">
    <property type="entry name" value="SIS"/>
    <property type="match status" value="1"/>
</dbReference>
<dbReference type="GO" id="GO:0006002">
    <property type="term" value="P:fructose 6-phosphate metabolic process"/>
    <property type="evidence" value="ECO:0007669"/>
    <property type="project" value="TreeGrafter"/>
</dbReference>
<dbReference type="GO" id="GO:0006487">
    <property type="term" value="P:protein N-linked glycosylation"/>
    <property type="evidence" value="ECO:0007669"/>
    <property type="project" value="TreeGrafter"/>
</dbReference>
<dbReference type="PANTHER" id="PTHR10937">
    <property type="entry name" value="GLUCOSAMINE--FRUCTOSE-6-PHOSPHATE AMINOTRANSFERASE, ISOMERIZING"/>
    <property type="match status" value="1"/>
</dbReference>
<dbReference type="Proteomes" id="UP000185990">
    <property type="component" value="Unassembled WGS sequence"/>
</dbReference>
<evidence type="ECO:0000313" key="3">
    <source>
        <dbReference type="Proteomes" id="UP000185990"/>
    </source>
</evidence>
<comment type="caution">
    <text evidence="2">The sequence shown here is derived from an EMBL/GenBank/DDBJ whole genome shotgun (WGS) entry which is preliminary data.</text>
</comment>
<dbReference type="GO" id="GO:0006047">
    <property type="term" value="P:UDP-N-acetylglucosamine metabolic process"/>
    <property type="evidence" value="ECO:0007669"/>
    <property type="project" value="TreeGrafter"/>
</dbReference>
<dbReference type="GO" id="GO:0097367">
    <property type="term" value="F:carbohydrate derivative binding"/>
    <property type="evidence" value="ECO:0007669"/>
    <property type="project" value="InterPro"/>
</dbReference>
<name>A0A854A2E9_9PSED</name>
<dbReference type="SUPFAM" id="SSF53697">
    <property type="entry name" value="SIS domain"/>
    <property type="match status" value="1"/>
</dbReference>
<dbReference type="PANTHER" id="PTHR10937:SF14">
    <property type="entry name" value="FRUCTOSELYSINE 6-PHOSPHATE DEGLYCASE"/>
    <property type="match status" value="1"/>
</dbReference>
<dbReference type="InterPro" id="IPR035490">
    <property type="entry name" value="GlmS/FrlB_SIS"/>
</dbReference>
<dbReference type="InterPro" id="IPR046348">
    <property type="entry name" value="SIS_dom_sf"/>
</dbReference>
<sequence>MLDIDKSTVDFLVTENMVQEVEKVLAVDVPKVKAIVEQMLARGVDRIYFVACGSPLNAAQTAKHLVDRYSGLQCMAYSGWEFCDNTPHRLDERCAVIGVSDYGKTEEVIQALRLAGERGAMTAAFTKRADSPITQVAEQVVAYEADCIWEIHLLLCYTVALEMIRRLEPAPHPDVARIARELEQLPRVLGELVRGWEEKGRALGERASAWPMIYTVAAGPLRPLAYKEGIVTLMEFTWTHGSVFESGEFRHGPLEVVEPGVPFLFLLGTDESRHTTERAIRFVKQYTDDVIVVDYAEISHGLHPWLAPFLMFVPMEWLCYYLSIYKNHNPDDRRYYGGLVEY</sequence>
<dbReference type="CDD" id="cd05009">
    <property type="entry name" value="SIS_GlmS_GlmD_2"/>
    <property type="match status" value="1"/>
</dbReference>
<dbReference type="EMBL" id="MPJD01000025">
    <property type="protein sequence ID" value="OKA20873.1"/>
    <property type="molecule type" value="Genomic_DNA"/>
</dbReference>
<reference evidence="2 3" key="1">
    <citation type="submission" date="2016-11" db="EMBL/GenBank/DDBJ databases">
        <title>Draft genome of Pseudomonas versuta A4R1.12.</title>
        <authorList>
            <person name="See-Too W.-S."/>
        </authorList>
    </citation>
    <scope>NUCLEOTIDE SEQUENCE [LARGE SCALE GENOMIC DNA]</scope>
    <source>
        <strain evidence="2 3">A4R1.12</strain>
    </source>
</reference>
<proteinExistence type="predicted"/>
<protein>
    <submittedName>
        <fullName evidence="2">Fructoselysine-6-P-deglycase</fullName>
    </submittedName>
</protein>
<accession>A0A854A2E9</accession>
<dbReference type="NCBIfam" id="NF008481">
    <property type="entry name" value="PRK11382.1"/>
    <property type="match status" value="1"/>
</dbReference>
<dbReference type="Gene3D" id="3.40.50.10490">
    <property type="entry name" value="Glucose-6-phosphate isomerase like protein, domain 1"/>
    <property type="match status" value="2"/>
</dbReference>
<gene>
    <name evidence="2" type="primary">frlB</name>
    <name evidence="2" type="ORF">BOH74_16140</name>
</gene>
<dbReference type="GO" id="GO:0004360">
    <property type="term" value="F:glutamine-fructose-6-phosphate transaminase (isomerizing) activity"/>
    <property type="evidence" value="ECO:0007669"/>
    <property type="project" value="TreeGrafter"/>
</dbReference>